<reference evidence="1 2" key="1">
    <citation type="journal article" date="2024" name="Front. Microbiol.">
        <title>Transcriptomic insights into the dominance of two phototrophs throughout the water column of a tropical hypersaline-alkaline crater lake (Dziani Dzaha, Mayotte).</title>
        <authorList>
            <person name="Duperron S."/>
            <person name="Halary S."/>
            <person name="Bouly J.-P."/>
            <person name="Roussel T."/>
            <person name="Hugoni M."/>
            <person name="Bruto M."/>
            <person name="Oger P."/>
            <person name="Duval C."/>
            <person name="Woo A."/>
            <person name="Jezequiel D."/>
            <person name="Ader M."/>
            <person name="Leboulanger C."/>
            <person name="Agogue H."/>
            <person name="Grossi V."/>
            <person name="Trousselier M."/>
            <person name="Bernard C."/>
        </authorList>
    </citation>
    <scope>NUCLEOTIDE SEQUENCE [LARGE SCALE GENOMIC DNA]</scope>
    <source>
        <strain evidence="1 2">PMC 851.14</strain>
    </source>
</reference>
<dbReference type="RefSeq" id="WP_006622739.1">
    <property type="nucleotide sequence ID" value="NZ_JBBWYZ010000041.1"/>
</dbReference>
<protein>
    <submittedName>
        <fullName evidence="1">Chromosome partitioning protein ParB</fullName>
    </submittedName>
</protein>
<proteinExistence type="predicted"/>
<name>A0ABU9EU18_LIMFS</name>
<dbReference type="Proteomes" id="UP001387447">
    <property type="component" value="Unassembled WGS sequence"/>
</dbReference>
<sequence>MEYTKAKTIARVHDEQFREELLEEAIAQPLSLSKIKEPIRQYQAEQQ</sequence>
<dbReference type="EMBL" id="JBBWYZ010000041">
    <property type="protein sequence ID" value="MEK9515386.1"/>
    <property type="molecule type" value="Genomic_DNA"/>
</dbReference>
<keyword evidence="2" id="KW-1185">Reference proteome</keyword>
<accession>A0ABU9EU18</accession>
<comment type="caution">
    <text evidence="1">The sequence shown here is derived from an EMBL/GenBank/DDBJ whole genome shotgun (WGS) entry which is preliminary data.</text>
</comment>
<evidence type="ECO:0000313" key="2">
    <source>
        <dbReference type="Proteomes" id="UP001387447"/>
    </source>
</evidence>
<gene>
    <name evidence="1" type="ORF">AAEJ74_28200</name>
</gene>
<organism evidence="1 2">
    <name type="scientific">Limnospira fusiformis PMC 851.14</name>
    <dbReference type="NCBI Taxonomy" id="2219512"/>
    <lineage>
        <taxon>Bacteria</taxon>
        <taxon>Bacillati</taxon>
        <taxon>Cyanobacteriota</taxon>
        <taxon>Cyanophyceae</taxon>
        <taxon>Oscillatoriophycideae</taxon>
        <taxon>Oscillatoriales</taxon>
        <taxon>Sirenicapillariaceae</taxon>
        <taxon>Limnospira</taxon>
    </lineage>
</organism>
<evidence type="ECO:0000313" key="1">
    <source>
        <dbReference type="EMBL" id="MEK9515386.1"/>
    </source>
</evidence>